<dbReference type="STRING" id="1121421.SAMN02745123_00378"/>
<reference evidence="5" key="1">
    <citation type="submission" date="2016-11" db="EMBL/GenBank/DDBJ databases">
        <authorList>
            <person name="Varghese N."/>
            <person name="Submissions S."/>
        </authorList>
    </citation>
    <scope>NUCLEOTIDE SEQUENCE [LARGE SCALE GENOMIC DNA]</scope>
    <source>
        <strain evidence="5">DSM 10349</strain>
    </source>
</reference>
<dbReference type="OrthoDB" id="34584at2"/>
<dbReference type="Gene3D" id="3.40.50.1100">
    <property type="match status" value="3"/>
</dbReference>
<dbReference type="GO" id="GO:0008838">
    <property type="term" value="F:diaminopropionate ammonia-lyase activity"/>
    <property type="evidence" value="ECO:0007669"/>
    <property type="project" value="InterPro"/>
</dbReference>
<dbReference type="InterPro" id="IPR001926">
    <property type="entry name" value="TrpB-like_PALP"/>
</dbReference>
<keyword evidence="2" id="KW-0663">Pyridoxal phosphate</keyword>
<evidence type="ECO:0000256" key="2">
    <source>
        <dbReference type="ARBA" id="ARBA00022898"/>
    </source>
</evidence>
<sequence>MDKIQWEANRMMGKQQVSTDFLSEKEIQKAKLFHQSFPEYSITPLRSLHNLAKFLGVAGIYVKDESYRFGLNAFKVLGGSFAMGKYLAQKLGKDIGSLDYHTLTSDETRRNLGEITFATTTDGNHGRGVAWTANRLKQKSVVYMPKGSSQTRLENIRAEGAEAAIVEMNYDDAVRMTAENAQKYGWVIVQDTAWEGYEEIPTWIMQGYGTMAAEALDQLRQFQVEKPTHIFVQAGVGSLAGAVQGYFAAVFGEGRPKTIIVEADKADCLYKSALANDGKPRVVGGDMETIMAGLACGEPNTIGWRVLRDYSDMFFSCPDWLAAKGMRVLGNPLGEDLRVISGESGAVTSGLLFELMKCKDMEEAKAQLGLTKDSQILLFSTEGDTDPDHYRSIVWDGKNPSYK</sequence>
<dbReference type="PANTHER" id="PTHR42937">
    <property type="match status" value="1"/>
</dbReference>
<evidence type="ECO:0000256" key="1">
    <source>
        <dbReference type="ARBA" id="ARBA00001933"/>
    </source>
</evidence>
<proteinExistence type="predicted"/>
<dbReference type="NCBIfam" id="NF006058">
    <property type="entry name" value="PRK08206.1"/>
    <property type="match status" value="1"/>
</dbReference>
<dbReference type="EMBL" id="FRAR01000005">
    <property type="protein sequence ID" value="SHK01350.1"/>
    <property type="molecule type" value="Genomic_DNA"/>
</dbReference>
<dbReference type="RefSeq" id="WP_139257217.1">
    <property type="nucleotide sequence ID" value="NZ_FRAR01000005.1"/>
</dbReference>
<dbReference type="CDD" id="cd00640">
    <property type="entry name" value="Trp-synth-beta_II"/>
    <property type="match status" value="1"/>
</dbReference>
<dbReference type="PANTHER" id="PTHR42937:SF1">
    <property type="entry name" value="DIAMINOPROPIONATE AMMONIA-LYASE"/>
    <property type="match status" value="1"/>
</dbReference>
<gene>
    <name evidence="4" type="ORF">SAMN02745123_00378</name>
</gene>
<dbReference type="Proteomes" id="UP000183997">
    <property type="component" value="Unassembled WGS sequence"/>
</dbReference>
<dbReference type="InterPro" id="IPR010081">
    <property type="entry name" value="DiNH2opropionate_NH3_lyase"/>
</dbReference>
<dbReference type="Pfam" id="PF00291">
    <property type="entry name" value="PALP"/>
    <property type="match status" value="1"/>
</dbReference>
<dbReference type="InterPro" id="IPR036052">
    <property type="entry name" value="TrpB-like_PALP_sf"/>
</dbReference>
<protein>
    <submittedName>
        <fullName evidence="4">Diaminopropionate ammonia-lyase</fullName>
    </submittedName>
</protein>
<feature type="domain" description="Tryptophan synthase beta chain-like PALP" evidence="3">
    <location>
        <begin position="40"/>
        <end position="363"/>
    </location>
</feature>
<keyword evidence="5" id="KW-1185">Reference proteome</keyword>
<keyword evidence="4" id="KW-0456">Lyase</keyword>
<dbReference type="SUPFAM" id="SSF53686">
    <property type="entry name" value="Tryptophan synthase beta subunit-like PLP-dependent enzymes"/>
    <property type="match status" value="1"/>
</dbReference>
<evidence type="ECO:0000313" key="5">
    <source>
        <dbReference type="Proteomes" id="UP000183997"/>
    </source>
</evidence>
<comment type="cofactor">
    <cofactor evidence="1">
        <name>pyridoxal 5'-phosphate</name>
        <dbReference type="ChEBI" id="CHEBI:597326"/>
    </cofactor>
</comment>
<dbReference type="GO" id="GO:0030170">
    <property type="term" value="F:pyridoxal phosphate binding"/>
    <property type="evidence" value="ECO:0007669"/>
    <property type="project" value="InterPro"/>
</dbReference>
<evidence type="ECO:0000259" key="3">
    <source>
        <dbReference type="Pfam" id="PF00291"/>
    </source>
</evidence>
<name>A0A1M6P0A9_9FIRM</name>
<organism evidence="4 5">
    <name type="scientific">Desulforamulus aeronauticus DSM 10349</name>
    <dbReference type="NCBI Taxonomy" id="1121421"/>
    <lineage>
        <taxon>Bacteria</taxon>
        <taxon>Bacillati</taxon>
        <taxon>Bacillota</taxon>
        <taxon>Clostridia</taxon>
        <taxon>Eubacteriales</taxon>
        <taxon>Peptococcaceae</taxon>
        <taxon>Desulforamulus</taxon>
    </lineage>
</organism>
<dbReference type="InterPro" id="IPR019871">
    <property type="entry name" value="DiNH2propionate_NH3-lyase_sub"/>
</dbReference>
<dbReference type="NCBIfam" id="TIGR03528">
    <property type="entry name" value="2_3_DAP_am_ly"/>
    <property type="match status" value="1"/>
</dbReference>
<accession>A0A1M6P0A9</accession>
<evidence type="ECO:0000313" key="4">
    <source>
        <dbReference type="EMBL" id="SHK01350.1"/>
    </source>
</evidence>
<dbReference type="AlphaFoldDB" id="A0A1M6P0A9"/>
<dbReference type="NCBIfam" id="TIGR01747">
    <property type="entry name" value="diampropi_NH3ly"/>
    <property type="match status" value="1"/>
</dbReference>
<dbReference type="GO" id="GO:1901605">
    <property type="term" value="P:alpha-amino acid metabolic process"/>
    <property type="evidence" value="ECO:0007669"/>
    <property type="project" value="UniProtKB-ARBA"/>
</dbReference>